<dbReference type="PRINTS" id="PR00092">
    <property type="entry name" value="TYROSINASE"/>
</dbReference>
<accession>A0ABR1M5H0</accession>
<dbReference type="InterPro" id="IPR008922">
    <property type="entry name" value="Di-copper_centre_dom_sf"/>
</dbReference>
<dbReference type="PROSITE" id="PS00498">
    <property type="entry name" value="TYROSINASE_2"/>
    <property type="match status" value="1"/>
</dbReference>
<sequence>MYFPRLLEVAIMCAGVSHSSPTRRFNAFNTSTISVADFASNALNVAKSSIPSTGECTPEKLVVRKEWGALSPEQRIDYTNAVLCLQSKKAKTPSDLVPGAKSRFDDFISTHINHTYTSHYTASFLLWHRWFIWEYEKALRDECGYKGFQPYWDWAKTAETGLAVSPLFDGSATSLSGNGEYIPSNGTHVDINGIDLPDGTGGGCVTSGPFKNYTVNLGPVALTLRSSNENGTSIGSTATQWDWNPRCFKRDLTDYSVQRFSNETSVRRLIAESKDMEQFEMTMQGYPGSGELGVHGGGHYALGGDPGRDFFVSPGDPAFYLHHAQIDRTWWIWQQQAPSTRCAGASAIWGTRTFLNEPPSPNATYDDPMDLDWAGARYGEVRRLRDVMSTVEGGFCYVYE</sequence>
<keyword evidence="1" id="KW-0479">Metal-binding</keyword>
<reference evidence="3 4" key="1">
    <citation type="submission" date="2024-04" db="EMBL/GenBank/DDBJ databases">
        <title>Phyllosticta paracitricarpa is synonymous to the EU quarantine fungus P. citricarpa based on phylogenomic analyses.</title>
        <authorList>
            <consortium name="Lawrence Berkeley National Laboratory"/>
            <person name="Van Ingen-Buijs V.A."/>
            <person name="Van Westerhoven A.C."/>
            <person name="Haridas S."/>
            <person name="Skiadas P."/>
            <person name="Martin F."/>
            <person name="Groenewald J.Z."/>
            <person name="Crous P.W."/>
            <person name="Seidl M.F."/>
        </authorList>
    </citation>
    <scope>NUCLEOTIDE SEQUENCE [LARGE SCALE GENOMIC DNA]</scope>
    <source>
        <strain evidence="3 4">CBS 122670</strain>
    </source>
</reference>
<gene>
    <name evidence="3" type="ORF">IWX46DRAFT_570305</name>
</gene>
<keyword evidence="4" id="KW-1185">Reference proteome</keyword>
<evidence type="ECO:0000313" key="3">
    <source>
        <dbReference type="EMBL" id="KAK7541609.1"/>
    </source>
</evidence>
<dbReference type="SUPFAM" id="SSF48056">
    <property type="entry name" value="Di-copper centre-containing domain"/>
    <property type="match status" value="1"/>
</dbReference>
<organism evidence="3 4">
    <name type="scientific">Phyllosticta citricarpa</name>
    <dbReference type="NCBI Taxonomy" id="55181"/>
    <lineage>
        <taxon>Eukaryota</taxon>
        <taxon>Fungi</taxon>
        <taxon>Dikarya</taxon>
        <taxon>Ascomycota</taxon>
        <taxon>Pezizomycotina</taxon>
        <taxon>Dothideomycetes</taxon>
        <taxon>Dothideomycetes incertae sedis</taxon>
        <taxon>Botryosphaeriales</taxon>
        <taxon>Phyllostictaceae</taxon>
        <taxon>Phyllosticta</taxon>
    </lineage>
</organism>
<dbReference type="Pfam" id="PF00264">
    <property type="entry name" value="Tyrosinase"/>
    <property type="match status" value="1"/>
</dbReference>
<evidence type="ECO:0000259" key="2">
    <source>
        <dbReference type="PROSITE" id="PS00498"/>
    </source>
</evidence>
<comment type="caution">
    <text evidence="3">The sequence shown here is derived from an EMBL/GenBank/DDBJ whole genome shotgun (WGS) entry which is preliminary data.</text>
</comment>
<feature type="domain" description="Tyrosinase copper-binding" evidence="2">
    <location>
        <begin position="316"/>
        <end position="327"/>
    </location>
</feature>
<dbReference type="PANTHER" id="PTHR11474:SF116">
    <property type="entry name" value="TYROSINASE"/>
    <property type="match status" value="1"/>
</dbReference>
<dbReference type="Gene3D" id="1.10.1280.10">
    <property type="entry name" value="Di-copper center containing domain from catechol oxidase"/>
    <property type="match status" value="1"/>
</dbReference>
<dbReference type="PANTHER" id="PTHR11474">
    <property type="entry name" value="TYROSINASE FAMILY MEMBER"/>
    <property type="match status" value="1"/>
</dbReference>
<dbReference type="EMBL" id="JBBPDW010000024">
    <property type="protein sequence ID" value="KAK7541609.1"/>
    <property type="molecule type" value="Genomic_DNA"/>
</dbReference>
<dbReference type="InterPro" id="IPR050316">
    <property type="entry name" value="Tyrosinase/Hemocyanin"/>
</dbReference>
<proteinExistence type="predicted"/>
<protein>
    <recommendedName>
        <fullName evidence="2">Tyrosinase copper-binding domain-containing protein</fullName>
    </recommendedName>
</protein>
<evidence type="ECO:0000256" key="1">
    <source>
        <dbReference type="ARBA" id="ARBA00022723"/>
    </source>
</evidence>
<dbReference type="InterPro" id="IPR002227">
    <property type="entry name" value="Tyrosinase_Cu-bd"/>
</dbReference>
<dbReference type="Proteomes" id="UP001365128">
    <property type="component" value="Unassembled WGS sequence"/>
</dbReference>
<evidence type="ECO:0000313" key="4">
    <source>
        <dbReference type="Proteomes" id="UP001365128"/>
    </source>
</evidence>
<name>A0ABR1M5H0_9PEZI</name>